<dbReference type="EMBL" id="FR824200">
    <property type="protein sequence ID" value="CCA22464.1"/>
    <property type="molecule type" value="Genomic_DNA"/>
</dbReference>
<reference evidence="1" key="1">
    <citation type="journal article" date="2011" name="PLoS Biol.">
        <title>Gene gain and loss during evolution of obligate parasitism in the white rust pathogen of Arabidopsis thaliana.</title>
        <authorList>
            <person name="Kemen E."/>
            <person name="Gardiner A."/>
            <person name="Schultz-Larsen T."/>
            <person name="Kemen A.C."/>
            <person name="Balmuth A.L."/>
            <person name="Robert-Seilaniantz A."/>
            <person name="Bailey K."/>
            <person name="Holub E."/>
            <person name="Studholme D.J."/>
            <person name="Maclean D."/>
            <person name="Jones J.D."/>
        </authorList>
    </citation>
    <scope>NUCLEOTIDE SEQUENCE</scope>
</reference>
<sequence>MTLSFSAALRNHASGQTLDENLNVEGSAQESDSCNIMITSLEIHAMKAVFGAAHIMEAQLSEMDGSYCSKGSRTSWDSSTPKSRSGQVVVLAGERDGVEREKLARRKLFIF</sequence>
<evidence type="ECO:0000313" key="1">
    <source>
        <dbReference type="EMBL" id="CCA22464.1"/>
    </source>
</evidence>
<gene>
    <name evidence="1" type="primary">AlNc14C155G7632</name>
    <name evidence="1" type="ORF">ALNC14_086070</name>
</gene>
<dbReference type="HOGENOM" id="CLU_2163122_0_0_1"/>
<protein>
    <submittedName>
        <fullName evidence="1">AlNc14C155G7632 protein</fullName>
    </submittedName>
</protein>
<dbReference type="AlphaFoldDB" id="F0WMD3"/>
<reference evidence="1" key="2">
    <citation type="submission" date="2011-02" db="EMBL/GenBank/DDBJ databases">
        <authorList>
            <person name="MacLean D."/>
        </authorList>
    </citation>
    <scope>NUCLEOTIDE SEQUENCE</scope>
</reference>
<accession>F0WMD3</accession>
<name>F0WMD3_9STRA</name>
<proteinExistence type="predicted"/>
<organism evidence="1">
    <name type="scientific">Albugo laibachii Nc14</name>
    <dbReference type="NCBI Taxonomy" id="890382"/>
    <lineage>
        <taxon>Eukaryota</taxon>
        <taxon>Sar</taxon>
        <taxon>Stramenopiles</taxon>
        <taxon>Oomycota</taxon>
        <taxon>Peronosporomycetes</taxon>
        <taxon>Albuginales</taxon>
        <taxon>Albuginaceae</taxon>
        <taxon>Albugo</taxon>
    </lineage>
</organism>